<geneLocation type="plasmid" evidence="3">
    <name>pp27867_2</name>
</geneLocation>
<evidence type="ECO:0000313" key="2">
    <source>
        <dbReference type="EMBL" id="ANP74872.1"/>
    </source>
</evidence>
<protein>
    <recommendedName>
        <fullName evidence="4">DUF4913 domain-containing protein</fullName>
    </recommendedName>
</protein>
<sequence>MSEFDDFRDDDTESEPAEKEPELFYGSTDEFVRERLIHIYARRVGGGNASFRWAADWWNYSEAIARLEALWRAWEHLRLDGAIGSSAWWIEHADHHMPILLSTEGPFAKSEDSNRAGEPLPYTAPPEGLFPDMRNQI</sequence>
<feature type="compositionally biased region" description="Acidic residues" evidence="1">
    <location>
        <begin position="1"/>
        <end position="15"/>
    </location>
</feature>
<accession>A0A1B1BQG2</accession>
<evidence type="ECO:0000313" key="3">
    <source>
        <dbReference type="Proteomes" id="UP000092582"/>
    </source>
</evidence>
<feature type="region of interest" description="Disordered" evidence="1">
    <location>
        <begin position="108"/>
        <end position="137"/>
    </location>
</feature>
<dbReference type="Proteomes" id="UP000092582">
    <property type="component" value="Plasmid pP27867_2"/>
</dbReference>
<keyword evidence="3" id="KW-1185">Reference proteome</keyword>
<keyword evidence="2" id="KW-0614">Plasmid</keyword>
<reference evidence="2 3" key="1">
    <citation type="submission" date="2016-06" db="EMBL/GenBank/DDBJ databases">
        <title>Genome sequencing of Cryobacterium arcticum PAMC 27867.</title>
        <authorList>
            <person name="Lee J."/>
            <person name="Kim O.-S."/>
        </authorList>
    </citation>
    <scope>NUCLEOTIDE SEQUENCE [LARGE SCALE GENOMIC DNA]</scope>
    <source>
        <strain evidence="2 3">PAMC 27867</strain>
        <plasmid evidence="3">pp27867_2</plasmid>
    </source>
</reference>
<dbReference type="RefSeq" id="WP_066600699.1">
    <property type="nucleotide sequence ID" value="NZ_CP016284.1"/>
</dbReference>
<dbReference type="EMBL" id="CP016284">
    <property type="protein sequence ID" value="ANP74872.1"/>
    <property type="molecule type" value="Genomic_DNA"/>
</dbReference>
<evidence type="ECO:0000256" key="1">
    <source>
        <dbReference type="SAM" id="MobiDB-lite"/>
    </source>
</evidence>
<evidence type="ECO:0008006" key="4">
    <source>
        <dbReference type="Google" id="ProtNLM"/>
    </source>
</evidence>
<dbReference type="InterPro" id="IPR032584">
    <property type="entry name" value="DUF4913"/>
</dbReference>
<dbReference type="PATRIC" id="fig|670052.7.peg.4075"/>
<feature type="region of interest" description="Disordered" evidence="1">
    <location>
        <begin position="1"/>
        <end position="23"/>
    </location>
</feature>
<organism evidence="2 3">
    <name type="scientific">Cryobacterium arcticum</name>
    <dbReference type="NCBI Taxonomy" id="670052"/>
    <lineage>
        <taxon>Bacteria</taxon>
        <taxon>Bacillati</taxon>
        <taxon>Actinomycetota</taxon>
        <taxon>Actinomycetes</taxon>
        <taxon>Micrococcales</taxon>
        <taxon>Microbacteriaceae</taxon>
        <taxon>Cryobacterium</taxon>
    </lineage>
</organism>
<gene>
    <name evidence="2" type="ORF">PA27867_3965</name>
</gene>
<dbReference type="Pfam" id="PF16259">
    <property type="entry name" value="DUF4913"/>
    <property type="match status" value="1"/>
</dbReference>
<dbReference type="AlphaFoldDB" id="A0A1B1BQG2"/>
<proteinExistence type="predicted"/>
<dbReference type="KEGG" id="cart:PA27867_3965"/>
<name>A0A1B1BQG2_9MICO</name>
<dbReference type="OrthoDB" id="4570343at2"/>